<sequence>MGKIYETIEERVAEFIRRQKMFFVATAPLAAEGLINLSPKGLDSFRILDEKTVAYLDLTGSGVETIAHAKENGRITVMFCAFEGAPNILRLYGQAEVLEPDHPDFASLRELFPHLPGTRSIIRIHVQRIADSCGYAVPKYDFVEDRSTLIDYSVSKGPAGLVEYRQQKNAASLDGLKGLDNFDGATA</sequence>
<dbReference type="PANTHER" id="PTHR39336:SF1">
    <property type="entry name" value="PYRIDOXAMINE PHOSPHATE OXIDASE FAMILY PROTEIN (AFU_ORTHOLOGUE AFUA_6G11440)"/>
    <property type="match status" value="1"/>
</dbReference>
<dbReference type="Pfam" id="PF01243">
    <property type="entry name" value="PNPOx_N"/>
    <property type="match status" value="1"/>
</dbReference>
<dbReference type="InterPro" id="IPR012349">
    <property type="entry name" value="Split_barrel_FMN-bd"/>
</dbReference>
<dbReference type="AlphaFoldDB" id="A0A2S8GIW8"/>
<gene>
    <name evidence="2" type="ORF">C5Y93_20805</name>
</gene>
<accession>A0A2S8GIW8</accession>
<dbReference type="SUPFAM" id="SSF50475">
    <property type="entry name" value="FMN-binding split barrel"/>
    <property type="match status" value="1"/>
</dbReference>
<dbReference type="OrthoDB" id="115989at2"/>
<evidence type="ECO:0000259" key="1">
    <source>
        <dbReference type="Pfam" id="PF01243"/>
    </source>
</evidence>
<organism evidence="2 3">
    <name type="scientific">Blastopirellula marina</name>
    <dbReference type="NCBI Taxonomy" id="124"/>
    <lineage>
        <taxon>Bacteria</taxon>
        <taxon>Pseudomonadati</taxon>
        <taxon>Planctomycetota</taxon>
        <taxon>Planctomycetia</taxon>
        <taxon>Pirellulales</taxon>
        <taxon>Pirellulaceae</taxon>
        <taxon>Blastopirellula</taxon>
    </lineage>
</organism>
<name>A0A2S8GIW8_9BACT</name>
<dbReference type="Proteomes" id="UP000237819">
    <property type="component" value="Unassembled WGS sequence"/>
</dbReference>
<dbReference type="RefSeq" id="WP_105337384.1">
    <property type="nucleotide sequence ID" value="NZ_PUHZ01000021.1"/>
</dbReference>
<dbReference type="PANTHER" id="PTHR39336">
    <property type="entry name" value="PYRIDOXAMINE PHOSPHATE OXIDASE FAMILY PROTEIN (AFU_ORTHOLOGUE AFUA_6G11440)"/>
    <property type="match status" value="1"/>
</dbReference>
<proteinExistence type="predicted"/>
<dbReference type="InterPro" id="IPR011576">
    <property type="entry name" value="Pyridox_Oxase_N"/>
</dbReference>
<dbReference type="EMBL" id="PUHZ01000021">
    <property type="protein sequence ID" value="PQO43984.1"/>
    <property type="molecule type" value="Genomic_DNA"/>
</dbReference>
<evidence type="ECO:0000313" key="2">
    <source>
        <dbReference type="EMBL" id="PQO43984.1"/>
    </source>
</evidence>
<protein>
    <submittedName>
        <fullName evidence="2">Pyridoxamine 5'-phosphate oxidase</fullName>
    </submittedName>
</protein>
<evidence type="ECO:0000313" key="3">
    <source>
        <dbReference type="Proteomes" id="UP000237819"/>
    </source>
</evidence>
<feature type="domain" description="Pyridoxamine 5'-phosphate oxidase N-terminal" evidence="1">
    <location>
        <begin position="8"/>
        <end position="132"/>
    </location>
</feature>
<dbReference type="Gene3D" id="2.30.110.10">
    <property type="entry name" value="Electron Transport, Fmn-binding Protein, Chain A"/>
    <property type="match status" value="1"/>
</dbReference>
<reference evidence="2 3" key="1">
    <citation type="submission" date="2018-02" db="EMBL/GenBank/DDBJ databases">
        <title>Comparative genomes isolates from brazilian mangrove.</title>
        <authorList>
            <person name="Araujo J.E."/>
            <person name="Taketani R.G."/>
            <person name="Silva M.C.P."/>
            <person name="Loureco M.V."/>
            <person name="Andreote F.D."/>
        </authorList>
    </citation>
    <scope>NUCLEOTIDE SEQUENCE [LARGE SCALE GENOMIC DNA]</scope>
    <source>
        <strain evidence="2 3">Nap-Phe MGV</strain>
    </source>
</reference>
<comment type="caution">
    <text evidence="2">The sequence shown here is derived from an EMBL/GenBank/DDBJ whole genome shotgun (WGS) entry which is preliminary data.</text>
</comment>